<proteinExistence type="predicted"/>
<dbReference type="InterPro" id="IPR050767">
    <property type="entry name" value="Sel1_AlgK"/>
</dbReference>
<organism evidence="2">
    <name type="scientific">Fulvimarina pelagi</name>
    <dbReference type="NCBI Taxonomy" id="217511"/>
    <lineage>
        <taxon>Bacteria</taxon>
        <taxon>Pseudomonadati</taxon>
        <taxon>Pseudomonadota</taxon>
        <taxon>Alphaproteobacteria</taxon>
        <taxon>Hyphomicrobiales</taxon>
        <taxon>Aurantimonadaceae</taxon>
        <taxon>Fulvimarina</taxon>
    </lineage>
</organism>
<dbReference type="RefSeq" id="WP_040488898.1">
    <property type="nucleotide sequence ID" value="NZ_BBWO01000005.1"/>
</dbReference>
<dbReference type="SUPFAM" id="SSF81901">
    <property type="entry name" value="HCP-like"/>
    <property type="match status" value="1"/>
</dbReference>
<protein>
    <submittedName>
        <fullName evidence="2">Exopolysaccharide regulatory protein exoR</fullName>
    </submittedName>
</protein>
<dbReference type="InterPro" id="IPR011990">
    <property type="entry name" value="TPR-like_helical_dom_sf"/>
</dbReference>
<dbReference type="Pfam" id="PF08238">
    <property type="entry name" value="Sel1"/>
    <property type="match status" value="4"/>
</dbReference>
<accession>A0A0P0ZAT8</accession>
<evidence type="ECO:0000256" key="1">
    <source>
        <dbReference type="SAM" id="SignalP"/>
    </source>
</evidence>
<dbReference type="PANTHER" id="PTHR11102">
    <property type="entry name" value="SEL-1-LIKE PROTEIN"/>
    <property type="match status" value="1"/>
</dbReference>
<name>A0A0P0ZAT8_9HYPH</name>
<reference evidence="2" key="1">
    <citation type="journal article" date="2015" name="Proc. Natl. Acad. Sci. U.S.A.">
        <title>Bacterial clade with the ribosomal RNA operon on a small plasmid rather than the chromosome.</title>
        <authorList>
            <person name="Anda M."/>
            <person name="Ohtsubo Y."/>
            <person name="Okubo T."/>
            <person name="Sugawara M."/>
            <person name="Nagata Y."/>
            <person name="Tsuda M."/>
            <person name="Minamisawa K."/>
            <person name="Mitsui H."/>
        </authorList>
    </citation>
    <scope>NUCLEOTIDE SEQUENCE</scope>
    <source>
        <strain evidence="2">DSM 15513</strain>
    </source>
</reference>
<dbReference type="SMART" id="SM00671">
    <property type="entry name" value="SEL1"/>
    <property type="match status" value="3"/>
</dbReference>
<keyword evidence="1" id="KW-0732">Signal</keyword>
<evidence type="ECO:0000313" key="2">
    <source>
        <dbReference type="EMBL" id="BAT31563.1"/>
    </source>
</evidence>
<dbReference type="Gene3D" id="1.25.40.10">
    <property type="entry name" value="Tetratricopeptide repeat domain"/>
    <property type="match status" value="2"/>
</dbReference>
<dbReference type="EMBL" id="LC066397">
    <property type="protein sequence ID" value="BAT31563.1"/>
    <property type="molecule type" value="Genomic_DNA"/>
</dbReference>
<sequence>MRTSKSFLTACVAGMLVAAVPSAKALALDPEALVDPNANPIEHFSKGFQAYKRGEKQLAFQSLKYAADKGHRGALWKLARMYADGDGVPEDDYEAYKIFESIVREPEDSSANSANAAYVASAVVALGDYMRRGIPGHVDVDLQRARQFYFHAASYFGSPKAQFELGRMMLEGEGGRTNPKQAARWLKLAASKGHIGAQALLGYLLFDGEAISLEPEPVRGLAMLTMALKRARPEDQAWIKGLQERAFGIASEATRRTAQAYAEQQMAAASGPLMRN</sequence>
<dbReference type="AlphaFoldDB" id="A0A0P0ZAT8"/>
<dbReference type="PANTHER" id="PTHR11102:SF160">
    <property type="entry name" value="ERAD-ASSOCIATED E3 UBIQUITIN-PROTEIN LIGASE COMPONENT HRD3"/>
    <property type="match status" value="1"/>
</dbReference>
<feature type="signal peptide" evidence="1">
    <location>
        <begin position="1"/>
        <end position="27"/>
    </location>
</feature>
<feature type="chain" id="PRO_5006058306" evidence="1">
    <location>
        <begin position="28"/>
        <end position="276"/>
    </location>
</feature>
<dbReference type="OrthoDB" id="9796900at2"/>
<dbReference type="InterPro" id="IPR006597">
    <property type="entry name" value="Sel1-like"/>
</dbReference>